<protein>
    <submittedName>
        <fullName evidence="2">Uncharacterized protein</fullName>
    </submittedName>
</protein>
<dbReference type="HOGENOM" id="CLU_2142590_0_0_0"/>
<dbReference type="EnsemblBacteria" id="ABF41939">
    <property type="protein sequence ID" value="ABF41939"/>
    <property type="gene ID" value="Acid345_2938"/>
</dbReference>
<sequence length="112" mass="12854">MMSVEEAVHAAIEAIEVFLQETQGSPRNLTAQKLRELSYRIEQARSIRAYTASSASSDLRPIRESYRASLERLRKRLSESELALRAESSSLAEENERLTSVRDWHTQFRATQ</sequence>
<accession>Q1IMG1</accession>
<reference evidence="2 3" key="1">
    <citation type="journal article" date="2009" name="Appl. Environ. Microbiol.">
        <title>Three genomes from the phylum Acidobacteria provide insight into the lifestyles of these microorganisms in soils.</title>
        <authorList>
            <person name="Ward N.L."/>
            <person name="Challacombe J.F."/>
            <person name="Janssen P.H."/>
            <person name="Henrissat B."/>
            <person name="Coutinho P.M."/>
            <person name="Wu M."/>
            <person name="Xie G."/>
            <person name="Haft D.H."/>
            <person name="Sait M."/>
            <person name="Badger J."/>
            <person name="Barabote R.D."/>
            <person name="Bradley B."/>
            <person name="Brettin T.S."/>
            <person name="Brinkac L.M."/>
            <person name="Bruce D."/>
            <person name="Creasy T."/>
            <person name="Daugherty S.C."/>
            <person name="Davidsen T.M."/>
            <person name="DeBoy R.T."/>
            <person name="Detter J.C."/>
            <person name="Dodson R.J."/>
            <person name="Durkin A.S."/>
            <person name="Ganapathy A."/>
            <person name="Gwinn-Giglio M."/>
            <person name="Han C.S."/>
            <person name="Khouri H."/>
            <person name="Kiss H."/>
            <person name="Kothari S.P."/>
            <person name="Madupu R."/>
            <person name="Nelson K.E."/>
            <person name="Nelson W.C."/>
            <person name="Paulsen I."/>
            <person name="Penn K."/>
            <person name="Ren Q."/>
            <person name="Rosovitz M.J."/>
            <person name="Selengut J.D."/>
            <person name="Shrivastava S."/>
            <person name="Sullivan S.A."/>
            <person name="Tapia R."/>
            <person name="Thompson L.S."/>
            <person name="Watkins K.L."/>
            <person name="Yang Q."/>
            <person name="Yu C."/>
            <person name="Zafar N."/>
            <person name="Zhou L."/>
            <person name="Kuske C.R."/>
        </authorList>
    </citation>
    <scope>NUCLEOTIDE SEQUENCE [LARGE SCALE GENOMIC DNA]</scope>
    <source>
        <strain evidence="2 3">Ellin345</strain>
    </source>
</reference>
<gene>
    <name evidence="2" type="ordered locus">Acid345_2938</name>
</gene>
<feature type="region of interest" description="Disordered" evidence="1">
    <location>
        <begin position="83"/>
        <end position="112"/>
    </location>
</feature>
<feature type="compositionally biased region" description="Basic and acidic residues" evidence="1">
    <location>
        <begin position="94"/>
        <end position="106"/>
    </location>
</feature>
<evidence type="ECO:0000313" key="2">
    <source>
        <dbReference type="EMBL" id="ABF41939.1"/>
    </source>
</evidence>
<name>Q1IMG1_KORVE</name>
<dbReference type="STRING" id="204669.Acid345_2938"/>
<organism evidence="2 3">
    <name type="scientific">Koribacter versatilis (strain Ellin345)</name>
    <dbReference type="NCBI Taxonomy" id="204669"/>
    <lineage>
        <taxon>Bacteria</taxon>
        <taxon>Pseudomonadati</taxon>
        <taxon>Acidobacteriota</taxon>
        <taxon>Terriglobia</taxon>
        <taxon>Terriglobales</taxon>
        <taxon>Candidatus Korobacteraceae</taxon>
        <taxon>Candidatus Korobacter</taxon>
    </lineage>
</organism>
<keyword evidence="3" id="KW-1185">Reference proteome</keyword>
<dbReference type="KEGG" id="aba:Acid345_2938"/>
<dbReference type="AlphaFoldDB" id="Q1IMG1"/>
<evidence type="ECO:0000313" key="3">
    <source>
        <dbReference type="Proteomes" id="UP000002432"/>
    </source>
</evidence>
<dbReference type="EMBL" id="CP000360">
    <property type="protein sequence ID" value="ABF41939.1"/>
    <property type="molecule type" value="Genomic_DNA"/>
</dbReference>
<evidence type="ECO:0000256" key="1">
    <source>
        <dbReference type="SAM" id="MobiDB-lite"/>
    </source>
</evidence>
<proteinExistence type="predicted"/>
<dbReference type="Proteomes" id="UP000002432">
    <property type="component" value="Chromosome"/>
</dbReference>